<dbReference type="InterPro" id="IPR000160">
    <property type="entry name" value="GGDEF_dom"/>
</dbReference>
<gene>
    <name evidence="3" type="ORF">WMO28_13870</name>
</gene>
<dbReference type="PROSITE" id="PS50885">
    <property type="entry name" value="HAMP"/>
    <property type="match status" value="1"/>
</dbReference>
<keyword evidence="3" id="KW-0548">Nucleotidyltransferase</keyword>
<dbReference type="PANTHER" id="PTHR45138:SF9">
    <property type="entry name" value="DIGUANYLATE CYCLASE DGCM-RELATED"/>
    <property type="match status" value="1"/>
</dbReference>
<comment type="caution">
    <text evidence="3">The sequence shown here is derived from an EMBL/GenBank/DDBJ whole genome shotgun (WGS) entry which is preliminary data.</text>
</comment>
<reference evidence="3 4" key="1">
    <citation type="submission" date="2024-03" db="EMBL/GenBank/DDBJ databases">
        <title>Human intestinal bacterial collection.</title>
        <authorList>
            <person name="Pauvert C."/>
            <person name="Hitch T.C.A."/>
            <person name="Clavel T."/>
        </authorList>
    </citation>
    <scope>NUCLEOTIDE SEQUENCE [LARGE SCALE GENOMIC DNA]</scope>
    <source>
        <strain evidence="3 4">CLA-JM-H16</strain>
    </source>
</reference>
<dbReference type="InterPro" id="IPR029787">
    <property type="entry name" value="Nucleotide_cyclase"/>
</dbReference>
<dbReference type="PANTHER" id="PTHR45138">
    <property type="entry name" value="REGULATORY COMPONENTS OF SENSORY TRANSDUCTION SYSTEM"/>
    <property type="match status" value="1"/>
</dbReference>
<dbReference type="Gene3D" id="6.10.340.10">
    <property type="match status" value="1"/>
</dbReference>
<accession>A0ABV1BJQ7</accession>
<dbReference type="CDD" id="cd06225">
    <property type="entry name" value="HAMP"/>
    <property type="match status" value="1"/>
</dbReference>
<dbReference type="SMART" id="SM00267">
    <property type="entry name" value="GGDEF"/>
    <property type="match status" value="1"/>
</dbReference>
<keyword evidence="4" id="KW-1185">Reference proteome</keyword>
<dbReference type="CDD" id="cd01949">
    <property type="entry name" value="GGDEF"/>
    <property type="match status" value="1"/>
</dbReference>
<evidence type="ECO:0000313" key="3">
    <source>
        <dbReference type="EMBL" id="MEQ2371995.1"/>
    </source>
</evidence>
<evidence type="ECO:0000259" key="2">
    <source>
        <dbReference type="PROSITE" id="PS50887"/>
    </source>
</evidence>
<sequence length="413" mass="48918">MEDRNCELLFEYLRSILYDSKVKPLDVEGLDEPFQKLGMGLQYLDKAVQEMKQCSAALSKGDLSSFNPARENFLCENLKNIHANLNHLTWQAKQVAKGDYSQMVSYLGEFSEAFNTMTEQLRERENSLKLIAEKEKKHAEMAESYSQLLMELIARSEEEILVISLDGQNLLYSNRRTEDEVRNWEIYKKWVRQIENGRRKNDRRKELYEWKWEAEDSDHRFYKITTGKMKWQGEWSYVHIVQEVTEVRAKEEQLRAEAYQDMLTGIGNRFYLREEADEILDTGEQLALCYCDLDHLKYINDNFGHLEGDEYLKFFVRVVKENIREEDIFARIGGDEFCILLRSCAREDAQNRMADIQREFSERNKTVYERSFSCGIIEIPENHSPVKLEKLIHEADENMYGQKREHKNSIKIK</sequence>
<proteinExistence type="predicted"/>
<dbReference type="InterPro" id="IPR050469">
    <property type="entry name" value="Diguanylate_Cyclase"/>
</dbReference>
<keyword evidence="3" id="KW-0808">Transferase</keyword>
<dbReference type="GO" id="GO:0052621">
    <property type="term" value="F:diguanylate cyclase activity"/>
    <property type="evidence" value="ECO:0007669"/>
    <property type="project" value="UniProtKB-EC"/>
</dbReference>
<dbReference type="RefSeq" id="WP_349057355.1">
    <property type="nucleotide sequence ID" value="NZ_JBBMEJ010000019.1"/>
</dbReference>
<dbReference type="InterPro" id="IPR043128">
    <property type="entry name" value="Rev_trsase/Diguanyl_cyclase"/>
</dbReference>
<dbReference type="Gene3D" id="3.30.70.270">
    <property type="match status" value="1"/>
</dbReference>
<evidence type="ECO:0000259" key="1">
    <source>
        <dbReference type="PROSITE" id="PS50885"/>
    </source>
</evidence>
<evidence type="ECO:0000313" key="4">
    <source>
        <dbReference type="Proteomes" id="UP001473063"/>
    </source>
</evidence>
<dbReference type="PROSITE" id="PS50887">
    <property type="entry name" value="GGDEF"/>
    <property type="match status" value="1"/>
</dbReference>
<feature type="domain" description="GGDEF" evidence="2">
    <location>
        <begin position="284"/>
        <end position="413"/>
    </location>
</feature>
<organism evidence="3 4">
    <name type="scientific">Blautia aquisgranensis</name>
    <dbReference type="NCBI Taxonomy" id="3133153"/>
    <lineage>
        <taxon>Bacteria</taxon>
        <taxon>Bacillati</taxon>
        <taxon>Bacillota</taxon>
        <taxon>Clostridia</taxon>
        <taxon>Lachnospirales</taxon>
        <taxon>Lachnospiraceae</taxon>
        <taxon>Blautia</taxon>
    </lineage>
</organism>
<feature type="domain" description="HAMP" evidence="1">
    <location>
        <begin position="79"/>
        <end position="126"/>
    </location>
</feature>
<dbReference type="SUPFAM" id="SSF55073">
    <property type="entry name" value="Nucleotide cyclase"/>
    <property type="match status" value="1"/>
</dbReference>
<dbReference type="InterPro" id="IPR003660">
    <property type="entry name" value="HAMP_dom"/>
</dbReference>
<dbReference type="EMBL" id="JBBMEJ010000019">
    <property type="protein sequence ID" value="MEQ2371995.1"/>
    <property type="molecule type" value="Genomic_DNA"/>
</dbReference>
<dbReference type="NCBIfam" id="TIGR00254">
    <property type="entry name" value="GGDEF"/>
    <property type="match status" value="1"/>
</dbReference>
<dbReference type="Pfam" id="PF00990">
    <property type="entry name" value="GGDEF"/>
    <property type="match status" value="1"/>
</dbReference>
<dbReference type="EC" id="2.7.7.65" evidence="3"/>
<dbReference type="Proteomes" id="UP001473063">
    <property type="component" value="Unassembled WGS sequence"/>
</dbReference>
<name>A0ABV1BJQ7_9FIRM</name>
<protein>
    <submittedName>
        <fullName evidence="3">Diguanylate cyclase</fullName>
        <ecNumber evidence="3">2.7.7.65</ecNumber>
    </submittedName>
</protein>